<dbReference type="InterPro" id="IPR010927">
    <property type="entry name" value="T4SS_TraH"/>
</dbReference>
<dbReference type="EMBL" id="CP071529">
    <property type="protein sequence ID" value="USQ15584.1"/>
    <property type="molecule type" value="Genomic_DNA"/>
</dbReference>
<geneLocation type="plasmid" evidence="2 3">
    <name>pLlyPCM2298_2</name>
</geneLocation>
<evidence type="ECO:0000256" key="1">
    <source>
        <dbReference type="SAM" id="SignalP"/>
    </source>
</evidence>
<evidence type="ECO:0000313" key="2">
    <source>
        <dbReference type="EMBL" id="USQ15584.1"/>
    </source>
</evidence>
<reference evidence="2" key="1">
    <citation type="submission" date="2021-03" db="EMBL/GenBank/DDBJ databases">
        <title>Legionella lytica PCM 2298.</title>
        <authorList>
            <person name="Koper P."/>
        </authorList>
    </citation>
    <scope>NUCLEOTIDE SEQUENCE</scope>
    <source>
        <strain evidence="2">PCM 2298</strain>
        <plasmid evidence="2">pLlyPCM2298_2</plasmid>
    </source>
</reference>
<accession>A0ABY4YEX5</accession>
<organism evidence="2 3">
    <name type="scientific">Legionella lytica</name>
    <dbReference type="NCBI Taxonomy" id="96232"/>
    <lineage>
        <taxon>Bacteria</taxon>
        <taxon>Pseudomonadati</taxon>
        <taxon>Pseudomonadota</taxon>
        <taxon>Gammaproteobacteria</taxon>
        <taxon>Legionellales</taxon>
        <taxon>Legionellaceae</taxon>
        <taxon>Legionella</taxon>
    </lineage>
</organism>
<dbReference type="RefSeq" id="WP_252582819.1">
    <property type="nucleotide sequence ID" value="NZ_CP071529.1"/>
</dbReference>
<sequence>MKRLMASFLLMGSSALHANVGSDLDAFFNGMGYASNVTSPAAYESQAAGFFGGGSLYARNQIRQYQLIQLDLPSYRAGCGGIDLFTGSMSFLSSQKLVDLGKSVMTNAGAYAVDVMLASTVPELKQVRDFLQQLEQMANHSSINSCQLAENLVGGMWPKTAASQQKVCKDQAAMGKEGLYSDYVQARMACSGRGFDSVMDKASKDEERKKQVVLNKNLVWSILQSKSFLNTDSELAEMVMSLTGTLIIDRQGKVTNVPSLAGNADLINALIGTQAGVHTAKIWRCTDSGSASQCMTVKLSDVTIPEKSTLTYRIREMINSLRNKLVSDQAPEAQDKSFLSMISLPVMKFLQVLLSTQYASAAVDVEEYSMLIAQDLLTHYLTELLTEVDNATSGSELNEDLIKQVQKRVREAQVKVASIEPQIGKKLQEKLALIERVARVEKQVASNMNSVGA</sequence>
<feature type="signal peptide" evidence="1">
    <location>
        <begin position="1"/>
        <end position="18"/>
    </location>
</feature>
<keyword evidence="1" id="KW-0732">Signal</keyword>
<dbReference type="Pfam" id="PF06122">
    <property type="entry name" value="TraH"/>
    <property type="match status" value="1"/>
</dbReference>
<proteinExistence type="predicted"/>
<protein>
    <submittedName>
        <fullName evidence="2">Conjugal transfer protein TraH</fullName>
    </submittedName>
</protein>
<keyword evidence="3" id="KW-1185">Reference proteome</keyword>
<keyword evidence="2" id="KW-0614">Plasmid</keyword>
<feature type="chain" id="PRO_5047036735" evidence="1">
    <location>
        <begin position="19"/>
        <end position="453"/>
    </location>
</feature>
<name>A0ABY4YEX5_9GAMM</name>
<gene>
    <name evidence="2" type="ORF">J2N86_15670</name>
</gene>
<evidence type="ECO:0000313" key="3">
    <source>
        <dbReference type="Proteomes" id="UP001057474"/>
    </source>
</evidence>
<dbReference type="Proteomes" id="UP001057474">
    <property type="component" value="Plasmid pLlyPCM2298_2"/>
</dbReference>